<proteinExistence type="inferred from homology"/>
<keyword evidence="4 7" id="KW-0408">Iron</keyword>
<keyword evidence="9" id="KW-1185">Reference proteome</keyword>
<dbReference type="GO" id="GO:0016491">
    <property type="term" value="F:oxidoreductase activity"/>
    <property type="evidence" value="ECO:0007669"/>
    <property type="project" value="InterPro"/>
</dbReference>
<dbReference type="GO" id="GO:0051537">
    <property type="term" value="F:2 iron, 2 sulfur cluster binding"/>
    <property type="evidence" value="ECO:0007669"/>
    <property type="project" value="UniProtKB-KW"/>
</dbReference>
<comment type="similarity">
    <text evidence="1">Belongs to the complex I 24 kDa subunit family.</text>
</comment>
<dbReference type="CDD" id="cd03064">
    <property type="entry name" value="TRX_Fd_NuoE"/>
    <property type="match status" value="1"/>
</dbReference>
<evidence type="ECO:0000256" key="2">
    <source>
        <dbReference type="ARBA" id="ARBA00022714"/>
    </source>
</evidence>
<dbReference type="Gene3D" id="3.40.30.10">
    <property type="entry name" value="Glutaredoxin"/>
    <property type="match status" value="1"/>
</dbReference>
<dbReference type="AlphaFoldDB" id="A0A081BX99"/>
<dbReference type="Gene3D" id="1.10.10.1590">
    <property type="entry name" value="NADH-quinone oxidoreductase subunit E"/>
    <property type="match status" value="1"/>
</dbReference>
<evidence type="ECO:0000256" key="3">
    <source>
        <dbReference type="ARBA" id="ARBA00022723"/>
    </source>
</evidence>
<feature type="binding site" evidence="7">
    <location>
        <position position="90"/>
    </location>
    <ligand>
        <name>[2Fe-2S] cluster</name>
        <dbReference type="ChEBI" id="CHEBI:190135"/>
    </ligand>
</feature>
<dbReference type="InterPro" id="IPR036249">
    <property type="entry name" value="Thioredoxin-like_sf"/>
</dbReference>
<evidence type="ECO:0000256" key="4">
    <source>
        <dbReference type="ARBA" id="ARBA00023004"/>
    </source>
</evidence>
<dbReference type="PANTHER" id="PTHR43342:SF2">
    <property type="entry name" value="POTENTIAL NAD-REDUCING HYDROGENASE SUBUNIT"/>
    <property type="match status" value="1"/>
</dbReference>
<keyword evidence="3 7" id="KW-0479">Metal-binding</keyword>
<dbReference type="PANTHER" id="PTHR43342">
    <property type="entry name" value="NADH-QUINONE OXIDOREDUCTASE, E SUBUNIT"/>
    <property type="match status" value="1"/>
</dbReference>
<dbReference type="PIRSF" id="PIRSF000216">
    <property type="entry name" value="NADH_DH_24kDa"/>
    <property type="match status" value="1"/>
</dbReference>
<evidence type="ECO:0000256" key="5">
    <source>
        <dbReference type="ARBA" id="ARBA00023014"/>
    </source>
</evidence>
<evidence type="ECO:0000313" key="8">
    <source>
        <dbReference type="EMBL" id="GAK56954.1"/>
    </source>
</evidence>
<gene>
    <name evidence="8" type="ORF">U27_03918</name>
</gene>
<comment type="cofactor">
    <cofactor evidence="6">
        <name>[2Fe-2S] cluster</name>
        <dbReference type="ChEBI" id="CHEBI:190135"/>
    </cofactor>
</comment>
<dbReference type="SUPFAM" id="SSF52833">
    <property type="entry name" value="Thioredoxin-like"/>
    <property type="match status" value="1"/>
</dbReference>
<keyword evidence="5 7" id="KW-0411">Iron-sulfur</keyword>
<dbReference type="FunFam" id="3.40.30.10:FF:000015">
    <property type="entry name" value="NADH-quinone oxidoreductase subunit E"/>
    <property type="match status" value="1"/>
</dbReference>
<feature type="binding site" evidence="7">
    <location>
        <position position="131"/>
    </location>
    <ligand>
        <name>[2Fe-2S] cluster</name>
        <dbReference type="ChEBI" id="CHEBI:190135"/>
    </ligand>
</feature>
<evidence type="ECO:0000256" key="6">
    <source>
        <dbReference type="ARBA" id="ARBA00034078"/>
    </source>
</evidence>
<dbReference type="eggNOG" id="COG1905">
    <property type="taxonomic scope" value="Bacteria"/>
</dbReference>
<reference evidence="8" key="1">
    <citation type="journal article" date="2015" name="PeerJ">
        <title>First genomic representation of candidate bacterial phylum KSB3 points to enhanced environmental sensing as a trigger of wastewater bulking.</title>
        <authorList>
            <person name="Sekiguchi Y."/>
            <person name="Ohashi A."/>
            <person name="Parks D.H."/>
            <person name="Yamauchi T."/>
            <person name="Tyson G.W."/>
            <person name="Hugenholtz P."/>
        </authorList>
    </citation>
    <scope>NUCLEOTIDE SEQUENCE [LARGE SCALE GENOMIC DNA]</scope>
</reference>
<dbReference type="InterPro" id="IPR041921">
    <property type="entry name" value="NuoE_N"/>
</dbReference>
<name>A0A081BX99_VECG1</name>
<comment type="cofactor">
    <cofactor evidence="7">
        <name>[2Fe-2S] cluster</name>
        <dbReference type="ChEBI" id="CHEBI:190135"/>
    </cofactor>
    <text evidence="7">Binds 1 [2Fe-2S] cluster.</text>
</comment>
<organism evidence="8">
    <name type="scientific">Vecturithrix granuli</name>
    <dbReference type="NCBI Taxonomy" id="1499967"/>
    <lineage>
        <taxon>Bacteria</taxon>
        <taxon>Candidatus Moduliflexota</taxon>
        <taxon>Candidatus Vecturitrichia</taxon>
        <taxon>Candidatus Vecturitrichales</taxon>
        <taxon>Candidatus Vecturitrichaceae</taxon>
        <taxon>Candidatus Vecturithrix</taxon>
    </lineage>
</organism>
<sequence>MVSAGQTDDAKKFVELRAFITAIEEEKEYPNSYLIAVLHKAQELFRYLRRDVINEVATLTNTPVSTIWGVATFYHYFNLEPRGDYVISVCLGTACYIKGSEKILETLKRELKVEVGGTTEDMKFTLLTTRCLGACALSPVMMINNKVYSQLTPKKVLSIIHRLRETDPQMS</sequence>
<dbReference type="Proteomes" id="UP000030661">
    <property type="component" value="Unassembled WGS sequence"/>
</dbReference>
<keyword evidence="2 7" id="KW-0001">2Fe-2S</keyword>
<dbReference type="GO" id="GO:0046872">
    <property type="term" value="F:metal ion binding"/>
    <property type="evidence" value="ECO:0007669"/>
    <property type="project" value="UniProtKB-KW"/>
</dbReference>
<dbReference type="InterPro" id="IPR028431">
    <property type="entry name" value="NADP_DH_HndA-like"/>
</dbReference>
<dbReference type="HOGENOM" id="CLU_054362_2_1_0"/>
<dbReference type="InterPro" id="IPR002023">
    <property type="entry name" value="NuoE-like"/>
</dbReference>
<protein>
    <submittedName>
        <fullName evidence="8">NADH dehydrogenase (Ubiquinone) 24 kDa subunit</fullName>
    </submittedName>
</protein>
<evidence type="ECO:0000256" key="7">
    <source>
        <dbReference type="PIRSR" id="PIRSR000216-1"/>
    </source>
</evidence>
<dbReference type="STRING" id="1499967.U27_03918"/>
<keyword evidence="8" id="KW-0830">Ubiquinone</keyword>
<feature type="binding site" evidence="7">
    <location>
        <position position="135"/>
    </location>
    <ligand>
        <name>[2Fe-2S] cluster</name>
        <dbReference type="ChEBI" id="CHEBI:190135"/>
    </ligand>
</feature>
<feature type="binding site" evidence="7">
    <location>
        <position position="95"/>
    </location>
    <ligand>
        <name>[2Fe-2S] cluster</name>
        <dbReference type="ChEBI" id="CHEBI:190135"/>
    </ligand>
</feature>
<dbReference type="Pfam" id="PF01257">
    <property type="entry name" value="2Fe-2S_thioredx"/>
    <property type="match status" value="1"/>
</dbReference>
<dbReference type="EMBL" id="DF820465">
    <property type="protein sequence ID" value="GAK56954.1"/>
    <property type="molecule type" value="Genomic_DNA"/>
</dbReference>
<evidence type="ECO:0000256" key="1">
    <source>
        <dbReference type="ARBA" id="ARBA00010643"/>
    </source>
</evidence>
<accession>A0A081BX99</accession>
<dbReference type="InterPro" id="IPR042128">
    <property type="entry name" value="NuoE_dom"/>
</dbReference>
<evidence type="ECO:0000313" key="9">
    <source>
        <dbReference type="Proteomes" id="UP000030661"/>
    </source>
</evidence>